<dbReference type="InterPro" id="IPR024761">
    <property type="entry name" value="TFIIIC_delta_N"/>
</dbReference>
<feature type="region of interest" description="Disordered" evidence="1">
    <location>
        <begin position="577"/>
        <end position="641"/>
    </location>
</feature>
<dbReference type="Pfam" id="PF12657">
    <property type="entry name" value="TFIIIC_delta"/>
    <property type="match status" value="2"/>
</dbReference>
<feature type="domain" description="Transcription factor IIIC 90kDa subunit N-terminal" evidence="2">
    <location>
        <begin position="704"/>
        <end position="1099"/>
    </location>
</feature>
<dbReference type="EMBL" id="SCEB01006950">
    <property type="protein sequence ID" value="RXM92114.1"/>
    <property type="molecule type" value="Genomic_DNA"/>
</dbReference>
<evidence type="ECO:0000256" key="1">
    <source>
        <dbReference type="SAM" id="MobiDB-lite"/>
    </source>
</evidence>
<gene>
    <name evidence="4" type="ORF">EOD39_20469</name>
</gene>
<feature type="compositionally biased region" description="Basic and acidic residues" evidence="1">
    <location>
        <begin position="577"/>
        <end position="591"/>
    </location>
</feature>
<dbReference type="InterPro" id="IPR045803">
    <property type="entry name" value="DUF5921"/>
</dbReference>
<dbReference type="InterPro" id="IPR044230">
    <property type="entry name" value="GTF3C4"/>
</dbReference>
<reference evidence="4 5" key="1">
    <citation type="submission" date="2019-01" db="EMBL/GenBank/DDBJ databases">
        <title>Draft Genome and Complete Hox-Cluster Characterization of the Sterlet Sturgeon (Acipenser ruthenus).</title>
        <authorList>
            <person name="Wei Q."/>
        </authorList>
    </citation>
    <scope>NUCLEOTIDE SEQUENCE [LARGE SCALE GENOMIC DNA]</scope>
    <source>
        <strain evidence="4">WHYD16114868_AA</strain>
        <tissue evidence="4">Blood</tissue>
    </source>
</reference>
<dbReference type="SUPFAM" id="SSF63829">
    <property type="entry name" value="Calcium-dependent phosphotriesterase"/>
    <property type="match status" value="1"/>
</dbReference>
<dbReference type="Pfam" id="PF19336">
    <property type="entry name" value="DUF5921"/>
    <property type="match status" value="2"/>
</dbReference>
<feature type="compositionally biased region" description="Polar residues" evidence="1">
    <location>
        <begin position="1222"/>
        <end position="1236"/>
    </location>
</feature>
<evidence type="ECO:0000259" key="3">
    <source>
        <dbReference type="Pfam" id="PF19336"/>
    </source>
</evidence>
<evidence type="ECO:0000313" key="4">
    <source>
        <dbReference type="EMBL" id="RXM92114.1"/>
    </source>
</evidence>
<feature type="domain" description="DUF5921" evidence="3">
    <location>
        <begin position="1100"/>
        <end position="1177"/>
    </location>
</feature>
<accession>A0A444UVB9</accession>
<feature type="domain" description="Transcription factor IIIC 90kDa subunit N-terminal" evidence="2">
    <location>
        <begin position="55"/>
        <end position="499"/>
    </location>
</feature>
<dbReference type="GO" id="GO:0000127">
    <property type="term" value="C:transcription factor TFIIIC complex"/>
    <property type="evidence" value="ECO:0007669"/>
    <property type="project" value="InterPro"/>
</dbReference>
<proteinExistence type="predicted"/>
<feature type="compositionally biased region" description="Basic and acidic residues" evidence="1">
    <location>
        <begin position="1177"/>
        <end position="1191"/>
    </location>
</feature>
<sequence length="1375" mass="153252">MAAASSERALTEEEPELEAEEKPEPDPWRGLGSVVKRDPEVKLQSPVSGLEPLSWSEDHRLSASSTSSISLLEIVCDVHGYGQDLVIHRTAIPVPERTCVLKVGPEKKVAEIKEIFANSKDPTVSQPFMLDRLLNPEGGALTPQRGFKYTSWSPLGCDSNGRCLLASLTLDNQLTIHGNLNRLQWTSLVNLTEVYGEMLEEKSYQLSGAEAPCGELEDLPEFQRRHRMQCPVRMEWSSVCTTQQVQTNNECKDVGTVLLAVLLENGDVAVWQFQLPFLGRDSIVSCNTIQSGVSAPSVLAWWEYEHSGRKMSGLIVGSSVGPVKILPVNLKAVKGYFTLRQPVVLWQETDQIPVHNIKCISLYHPYQKCSCSLVVAARGSYLFWCLLLISKAGLNVHNSHVTGLHSTPITSMTASRYGGAIYTSSVDGSVKKLTPIFTDLAVMFEQELIRLPDGVAGRRTHGITTSPNGAYLALVTTEGLTNGLHPVSRSYRVQFVTLKTPDEAAAELLESSIQNLFKQADLVDLVRWKVLRDKRIPSMLQEELDEKVHTSGSTYLWRFKLFLFRVLYQSLQKAPSEARWKPSHEDSKVFIREGGSAGSTGRGGEEEEEVEGDEEEDGEEPTASTSEGMGGQSQEDSVSEEQMSEIIAWIEAVESHLTREHMKRVLGEVYLHTWITENTSIPTRGVCDFLMSDPTYEDRAARVGPEKKVAEIKEIFANSKDPTVSQPFMLDRLLNPEGGALTPQRGFKYTSWSPLGCDSNGRCLLASLTLDNQLTIHGNLNRLQWTSLVNLTEVYGEMLEEKSYQLSGAEAPCGELEDLPEFQRRHRMQCPVRMEWSSVCTTQQVQTNNECKDVGTVLLAVLLENGDVAVWQFQLPFLGRDSIVSCNTIQSGVSAPSVLAWWEYEHSGRKMSGLIVGSSVGPVKILPVNLKAVKGYFTLRQPVVLWQETDQIPVHNIKCISLYHPYQKCSCSLVVAARGSYLFWCLLLISKAGLNVHNSHVTGLHSTPITSMTASRYGGAIYTSSVDGSVKKLTPIFTDLAVMFEQELIRLPDGVAGRRTHGITTSPNGAYLALVTTEGLTNGLHPVSRSYRVQFVTLKTPDEAAAELLESSIQNLFKQADLVDLVRWKVLRDKRIPSMLQEELDEKVHTSGSTYLWRFKLFLFRVLYQSLQKAPSEARWKPSHEDSKVFIREGGSAGSTGRGGEEEEEVEGDEEEDGEEPTASTSEGMGGQSQEDSVSEEQMSEIIAWIEAVESHLTREHMKRVLGEVYLHTWITENTSIPTRGVCDFLMSDPTYEDRAARVLIGHIFKKMNKQTFPEYCSLCKEVLPFTDRRQAVCSNGHMWLRPSGRWPLTRDCVQQSGEMSITRVELLQCL</sequence>
<dbReference type="PANTHER" id="PTHR15496">
    <property type="entry name" value="GENERAL TRANSCRIPTION FACTOR 3C POLYPEPTIDE 4 FAMILY"/>
    <property type="match status" value="1"/>
</dbReference>
<protein>
    <submittedName>
        <fullName evidence="4">General transcription factor 3C polypeptide 4</fullName>
    </submittedName>
</protein>
<feature type="region of interest" description="Disordered" evidence="1">
    <location>
        <begin position="1"/>
        <end position="47"/>
    </location>
</feature>
<feature type="compositionally biased region" description="Acidic residues" evidence="1">
    <location>
        <begin position="1205"/>
        <end position="1220"/>
    </location>
</feature>
<keyword evidence="5" id="KW-1185">Reference proteome</keyword>
<feature type="compositionally biased region" description="Acidic residues" evidence="1">
    <location>
        <begin position="605"/>
        <end position="620"/>
    </location>
</feature>
<dbReference type="Proteomes" id="UP000289886">
    <property type="component" value="Unassembled WGS sequence"/>
</dbReference>
<feature type="region of interest" description="Disordered" evidence="1">
    <location>
        <begin position="1177"/>
        <end position="1240"/>
    </location>
</feature>
<organism evidence="4 5">
    <name type="scientific">Acipenser ruthenus</name>
    <name type="common">Sterlet sturgeon</name>
    <dbReference type="NCBI Taxonomy" id="7906"/>
    <lineage>
        <taxon>Eukaryota</taxon>
        <taxon>Metazoa</taxon>
        <taxon>Chordata</taxon>
        <taxon>Craniata</taxon>
        <taxon>Vertebrata</taxon>
        <taxon>Euteleostomi</taxon>
        <taxon>Actinopterygii</taxon>
        <taxon>Chondrostei</taxon>
        <taxon>Acipenseriformes</taxon>
        <taxon>Acipenseridae</taxon>
        <taxon>Acipenser</taxon>
    </lineage>
</organism>
<dbReference type="GO" id="GO:0006384">
    <property type="term" value="P:transcription initiation at RNA polymerase III promoter"/>
    <property type="evidence" value="ECO:0007669"/>
    <property type="project" value="InterPro"/>
</dbReference>
<feature type="compositionally biased region" description="Polar residues" evidence="1">
    <location>
        <begin position="622"/>
        <end position="636"/>
    </location>
</feature>
<evidence type="ECO:0000259" key="2">
    <source>
        <dbReference type="Pfam" id="PF12657"/>
    </source>
</evidence>
<evidence type="ECO:0000313" key="5">
    <source>
        <dbReference type="Proteomes" id="UP000289886"/>
    </source>
</evidence>
<feature type="domain" description="DUF5921" evidence="3">
    <location>
        <begin position="500"/>
        <end position="577"/>
    </location>
</feature>
<dbReference type="GO" id="GO:0004402">
    <property type="term" value="F:histone acetyltransferase activity"/>
    <property type="evidence" value="ECO:0007669"/>
    <property type="project" value="InterPro"/>
</dbReference>
<comment type="caution">
    <text evidence="4">The sequence shown here is derived from an EMBL/GenBank/DDBJ whole genome shotgun (WGS) entry which is preliminary data.</text>
</comment>
<dbReference type="PANTHER" id="PTHR15496:SF2">
    <property type="entry name" value="GENERAL TRANSCRIPTION FACTOR 3C POLYPEPTIDE 4"/>
    <property type="match status" value="1"/>
</dbReference>
<name>A0A444UVB9_ACIRT</name>